<protein>
    <recommendedName>
        <fullName evidence="1">Knr4/Smi1-like domain-containing protein</fullName>
    </recommendedName>
</protein>
<dbReference type="SUPFAM" id="SSF160631">
    <property type="entry name" value="SMI1/KNR4-like"/>
    <property type="match status" value="1"/>
</dbReference>
<comment type="caution">
    <text evidence="2">The sequence shown here is derived from an EMBL/GenBank/DDBJ whole genome shotgun (WGS) entry which is preliminary data.</text>
</comment>
<name>A0A329MHH2_9BACL</name>
<evidence type="ECO:0000313" key="2">
    <source>
        <dbReference type="EMBL" id="RAV19142.1"/>
    </source>
</evidence>
<feature type="domain" description="Knr4/Smi1-like" evidence="1">
    <location>
        <begin position="10"/>
        <end position="233"/>
    </location>
</feature>
<dbReference type="Pfam" id="PF09346">
    <property type="entry name" value="SMI1_KNR4"/>
    <property type="match status" value="1"/>
</dbReference>
<organism evidence="2 3">
    <name type="scientific">Paenibacillus contaminans</name>
    <dbReference type="NCBI Taxonomy" id="450362"/>
    <lineage>
        <taxon>Bacteria</taxon>
        <taxon>Bacillati</taxon>
        <taxon>Bacillota</taxon>
        <taxon>Bacilli</taxon>
        <taxon>Bacillales</taxon>
        <taxon>Paenibacillaceae</taxon>
        <taxon>Paenibacillus</taxon>
    </lineage>
</organism>
<dbReference type="InterPro" id="IPR037883">
    <property type="entry name" value="Knr4/Smi1-like_sf"/>
</dbReference>
<evidence type="ECO:0000313" key="3">
    <source>
        <dbReference type="Proteomes" id="UP000250369"/>
    </source>
</evidence>
<dbReference type="SMART" id="SM00860">
    <property type="entry name" value="SMI1_KNR4"/>
    <property type="match status" value="1"/>
</dbReference>
<dbReference type="OrthoDB" id="2652437at2"/>
<dbReference type="EMBL" id="QMFB01000013">
    <property type="protein sequence ID" value="RAV19142.1"/>
    <property type="molecule type" value="Genomic_DNA"/>
</dbReference>
<gene>
    <name evidence="2" type="ORF">DQG23_21625</name>
</gene>
<accession>A0A329MHH2</accession>
<keyword evidence="3" id="KW-1185">Reference proteome</keyword>
<proteinExistence type="predicted"/>
<evidence type="ECO:0000259" key="1">
    <source>
        <dbReference type="SMART" id="SM00860"/>
    </source>
</evidence>
<dbReference type="Proteomes" id="UP000250369">
    <property type="component" value="Unassembled WGS sequence"/>
</dbReference>
<reference evidence="2 3" key="1">
    <citation type="journal article" date="2009" name="Int. J. Syst. Evol. Microbiol.">
        <title>Paenibacillus contaminans sp. nov., isolated from a contaminated laboratory plate.</title>
        <authorList>
            <person name="Chou J.H."/>
            <person name="Lee J.H."/>
            <person name="Lin M.C."/>
            <person name="Chang P.S."/>
            <person name="Arun A.B."/>
            <person name="Young C.C."/>
            <person name="Chen W.M."/>
        </authorList>
    </citation>
    <scope>NUCLEOTIDE SEQUENCE [LARGE SCALE GENOMIC DNA]</scope>
    <source>
        <strain evidence="2 3">CKOBP-6</strain>
    </source>
</reference>
<dbReference type="RefSeq" id="WP_113032961.1">
    <property type="nucleotide sequence ID" value="NZ_QMFB01000013.1"/>
</dbReference>
<dbReference type="InterPro" id="IPR018958">
    <property type="entry name" value="Knr4/Smi1-like_dom"/>
</dbReference>
<sequence length="243" mass="27997">MYIVSNKMIPVSDAELDDIQRETGVRFPPSYRALLTRYGQGTYCGWVNVTGPDPDVLQPFADYDFWLHDEDSPITQEQIKECVSIGTSIDGDFLAVHPQTDGMLWLPRHDQIITLKPCGEDLFIHTLDRIYSEAYKQTYTASPYFEPWNDTRVHAFFRFVPQESGLSMTELASLCKARFLPDLIVEDEYSCKIFVQALGGYLRFNYAIGTEIAVFYEKDRSELYDDIARFLQQHSCKLWPQAG</sequence>
<dbReference type="AlphaFoldDB" id="A0A329MHH2"/>
<dbReference type="Gene3D" id="3.40.1580.10">
    <property type="entry name" value="SMI1/KNR4-like"/>
    <property type="match status" value="1"/>
</dbReference>